<dbReference type="Proteomes" id="UP000054538">
    <property type="component" value="Unassembled WGS sequence"/>
</dbReference>
<dbReference type="HOGENOM" id="CLU_1982270_0_0_1"/>
<proteinExistence type="predicted"/>
<accession>A0A0D0E6P5</accession>
<reference evidence="2" key="2">
    <citation type="submission" date="2015-01" db="EMBL/GenBank/DDBJ databases">
        <title>Evolutionary Origins and Diversification of the Mycorrhizal Mutualists.</title>
        <authorList>
            <consortium name="DOE Joint Genome Institute"/>
            <consortium name="Mycorrhizal Genomics Consortium"/>
            <person name="Kohler A."/>
            <person name="Kuo A."/>
            <person name="Nagy L.G."/>
            <person name="Floudas D."/>
            <person name="Copeland A."/>
            <person name="Barry K.W."/>
            <person name="Cichocki N."/>
            <person name="Veneault-Fourrey C."/>
            <person name="LaButti K."/>
            <person name="Lindquist E.A."/>
            <person name="Lipzen A."/>
            <person name="Lundell T."/>
            <person name="Morin E."/>
            <person name="Murat C."/>
            <person name="Riley R."/>
            <person name="Ohm R."/>
            <person name="Sun H."/>
            <person name="Tunlid A."/>
            <person name="Henrissat B."/>
            <person name="Grigoriev I.V."/>
            <person name="Hibbett D.S."/>
            <person name="Martin F."/>
        </authorList>
    </citation>
    <scope>NUCLEOTIDE SEQUENCE [LARGE SCALE GENOMIC DNA]</scope>
    <source>
        <strain evidence="2">Ve08.2h10</strain>
    </source>
</reference>
<sequence>MDHQNFLATHIASPSKYLLLLSHDLLDRRSMIALVAGRILAKTYETKQRTLRIMRLRPNFVHCNTTPQILVHRSNRSSFKLCDHNEVILDFFYRQRLPREWVDQSAEEPCTVKHEAPMMAIIRRGH</sequence>
<dbReference type="InParanoid" id="A0A0D0E6P5"/>
<protein>
    <submittedName>
        <fullName evidence="1">Uncharacterized protein</fullName>
    </submittedName>
</protein>
<evidence type="ECO:0000313" key="1">
    <source>
        <dbReference type="EMBL" id="KIK97199.1"/>
    </source>
</evidence>
<reference evidence="1 2" key="1">
    <citation type="submission" date="2014-04" db="EMBL/GenBank/DDBJ databases">
        <authorList>
            <consortium name="DOE Joint Genome Institute"/>
            <person name="Kuo A."/>
            <person name="Kohler A."/>
            <person name="Jargeat P."/>
            <person name="Nagy L.G."/>
            <person name="Floudas D."/>
            <person name="Copeland A."/>
            <person name="Barry K.W."/>
            <person name="Cichocki N."/>
            <person name="Veneault-Fourrey C."/>
            <person name="LaButti K."/>
            <person name="Lindquist E.A."/>
            <person name="Lipzen A."/>
            <person name="Lundell T."/>
            <person name="Morin E."/>
            <person name="Murat C."/>
            <person name="Sun H."/>
            <person name="Tunlid A."/>
            <person name="Henrissat B."/>
            <person name="Grigoriev I.V."/>
            <person name="Hibbett D.S."/>
            <person name="Martin F."/>
            <person name="Nordberg H.P."/>
            <person name="Cantor M.N."/>
            <person name="Hua S.X."/>
        </authorList>
    </citation>
    <scope>NUCLEOTIDE SEQUENCE [LARGE SCALE GENOMIC DNA]</scope>
    <source>
        <strain evidence="1 2">Ve08.2h10</strain>
    </source>
</reference>
<name>A0A0D0E6P5_9AGAM</name>
<organism evidence="1 2">
    <name type="scientific">Paxillus rubicundulus Ve08.2h10</name>
    <dbReference type="NCBI Taxonomy" id="930991"/>
    <lineage>
        <taxon>Eukaryota</taxon>
        <taxon>Fungi</taxon>
        <taxon>Dikarya</taxon>
        <taxon>Basidiomycota</taxon>
        <taxon>Agaricomycotina</taxon>
        <taxon>Agaricomycetes</taxon>
        <taxon>Agaricomycetidae</taxon>
        <taxon>Boletales</taxon>
        <taxon>Paxilineae</taxon>
        <taxon>Paxillaceae</taxon>
        <taxon>Paxillus</taxon>
    </lineage>
</organism>
<evidence type="ECO:0000313" key="2">
    <source>
        <dbReference type="Proteomes" id="UP000054538"/>
    </source>
</evidence>
<keyword evidence="2" id="KW-1185">Reference proteome</keyword>
<dbReference type="AlphaFoldDB" id="A0A0D0E6P5"/>
<gene>
    <name evidence="1" type="ORF">PAXRUDRAFT_244649</name>
</gene>
<dbReference type="EMBL" id="KN824947">
    <property type="protein sequence ID" value="KIK97199.1"/>
    <property type="molecule type" value="Genomic_DNA"/>
</dbReference>